<feature type="coiled-coil region" evidence="9">
    <location>
        <begin position="64"/>
        <end position="120"/>
    </location>
</feature>
<evidence type="ECO:0000256" key="4">
    <source>
        <dbReference type="ARBA" id="ARBA00022448"/>
    </source>
</evidence>
<evidence type="ECO:0000256" key="3">
    <source>
        <dbReference type="ARBA" id="ARBA00020976"/>
    </source>
</evidence>
<protein>
    <recommendedName>
        <fullName evidence="3">Conserved oligomeric Golgi complex subunit 3</fullName>
    </recommendedName>
    <alternativeName>
        <fullName evidence="8">Component of oligomeric Golgi complex 3</fullName>
    </alternativeName>
</protein>
<sequence>MSAGESLSDAAFSLEDWYANDAPLTETQRLSVSRISAWTSRRVEKEDAVALNPPKTPWTIANRIELLAEEVDGMEAELYDARIESVESTIVKLNELLQLVEAAQTDLSQLQDALSFVEDHARDFLTKANTMLTDQHQVDVLRDEVALRLSYFSVLQQATALASLSTSNVLDEPAFLDTLKRLELALQFMNTHENYFDAHLYQMRLAHCVVRILEIIRTQFTKQGAQRTEAAIAQLQEANQTRDFSSDTGRLTLDSSLITEALYTSFRADHQKLRPYFAQVQSISATVKTASPAAASELEKEFEECRKTLVRWRKVLIGEFLQMYLSDHSLRLNNNEQSDLKTANLDAAILVQGLSSREVLFYYEYFPMYNSTEGSACDSALTDLLHTFGADFGKFLARFLPKDARLADLIDLTDCIQNGIRIANAGHSNVEDISEILDTAQCHTIAASWSEPVLNELGSRIVSSAQSVITRDIIHFIPSQDDLMYPACLYDNREGFLQEQRTLVQSTKSKVLQHTKRNSVVGVGLLEALVSKDQANTVMFSRPSESVFASWYKPLRTALDLLATLHTKIPLALLVELGMRIIQSAQHAVAHGASLLLQGKFGSEDGGVGAVDGYLFELRHLFVLRELYYSVEIASRQTKDHDRDLKVPYDTQPSSSLGQAFGVRMPDISLVLDTIHSVWGATRLYSGNEPQSSLSTPGNKEPPEAKPSVMHSTYIQLQARIEETKERVVGLAASTFALPLQIFVAQTERDTVHAFAPSKALAAWSTFQQGLEVNSVDLQEKLPTYICDEATIQELVDRTVAKVIAIFNVYKAKVSEGMAQCKPIEVPKELTDLVPSSDLHELLQRRLLPASELMHNTS</sequence>
<proteinExistence type="inferred from homology"/>
<evidence type="ECO:0000259" key="12">
    <source>
        <dbReference type="Pfam" id="PF20671"/>
    </source>
</evidence>
<feature type="domain" description="Conserved oligomeric Golgi complex subunit 3 N-terminal" evidence="11">
    <location>
        <begin position="84"/>
        <end position="222"/>
    </location>
</feature>
<evidence type="ECO:0000259" key="11">
    <source>
        <dbReference type="Pfam" id="PF04136"/>
    </source>
</evidence>
<dbReference type="PANTHER" id="PTHR13302:SF8">
    <property type="entry name" value="CONSERVED OLIGOMERIC GOLGI COMPLEX SUBUNIT 3"/>
    <property type="match status" value="1"/>
</dbReference>
<reference evidence="13 14" key="1">
    <citation type="submission" date="2023-03" db="EMBL/GenBank/DDBJ databases">
        <title>Mating type loci evolution in Malassezia.</title>
        <authorList>
            <person name="Coelho M.A."/>
        </authorList>
    </citation>
    <scope>NUCLEOTIDE SEQUENCE [LARGE SCALE GENOMIC DNA]</scope>
    <source>
        <strain evidence="13 14">CBS 9725</strain>
    </source>
</reference>
<keyword evidence="6" id="KW-0333">Golgi apparatus</keyword>
<evidence type="ECO:0000256" key="8">
    <source>
        <dbReference type="ARBA" id="ARBA00031339"/>
    </source>
</evidence>
<evidence type="ECO:0000256" key="10">
    <source>
        <dbReference type="SAM" id="MobiDB-lite"/>
    </source>
</evidence>
<dbReference type="InterPro" id="IPR007265">
    <property type="entry name" value="COG_su3"/>
</dbReference>
<accession>A0AAJ5YQJ3</accession>
<comment type="similarity">
    <text evidence="2">Belongs to the COG3 family.</text>
</comment>
<evidence type="ECO:0000313" key="13">
    <source>
        <dbReference type="EMBL" id="WFC98629.1"/>
    </source>
</evidence>
<evidence type="ECO:0000256" key="5">
    <source>
        <dbReference type="ARBA" id="ARBA00022927"/>
    </source>
</evidence>
<keyword evidence="7" id="KW-0472">Membrane</keyword>
<dbReference type="AlphaFoldDB" id="A0AAJ5YQJ3"/>
<name>A0AAJ5YQJ3_9BASI</name>
<feature type="domain" description="Conserved oligomeric Golgi complex subunit 3 C-terminal" evidence="12">
    <location>
        <begin position="261"/>
        <end position="635"/>
    </location>
</feature>
<dbReference type="GO" id="GO:0017119">
    <property type="term" value="C:Golgi transport complex"/>
    <property type="evidence" value="ECO:0007669"/>
    <property type="project" value="TreeGrafter"/>
</dbReference>
<dbReference type="PANTHER" id="PTHR13302">
    <property type="entry name" value="CONSERVED OLIGOMERIC GOLGI COMPLEX COMPONENT 3"/>
    <property type="match status" value="1"/>
</dbReference>
<feature type="compositionally biased region" description="Polar residues" evidence="10">
    <location>
        <begin position="688"/>
        <end position="698"/>
    </location>
</feature>
<keyword evidence="4" id="KW-0813">Transport</keyword>
<evidence type="ECO:0000256" key="9">
    <source>
        <dbReference type="SAM" id="Coils"/>
    </source>
</evidence>
<comment type="subcellular location">
    <subcellularLocation>
        <location evidence="1">Golgi apparatus membrane</location>
        <topology evidence="1">Peripheral membrane protein</topology>
    </subcellularLocation>
</comment>
<dbReference type="GO" id="GO:0006891">
    <property type="term" value="P:intra-Golgi vesicle-mediated transport"/>
    <property type="evidence" value="ECO:0007669"/>
    <property type="project" value="TreeGrafter"/>
</dbReference>
<dbReference type="Pfam" id="PF04136">
    <property type="entry name" value="COG3_N"/>
    <property type="match status" value="1"/>
</dbReference>
<dbReference type="GO" id="GO:0007030">
    <property type="term" value="P:Golgi organization"/>
    <property type="evidence" value="ECO:0007669"/>
    <property type="project" value="TreeGrafter"/>
</dbReference>
<keyword evidence="5" id="KW-0653">Protein transport</keyword>
<evidence type="ECO:0000256" key="7">
    <source>
        <dbReference type="ARBA" id="ARBA00023136"/>
    </source>
</evidence>
<dbReference type="GO" id="GO:0006886">
    <property type="term" value="P:intracellular protein transport"/>
    <property type="evidence" value="ECO:0007669"/>
    <property type="project" value="InterPro"/>
</dbReference>
<keyword evidence="9" id="KW-0175">Coiled coil</keyword>
<feature type="region of interest" description="Disordered" evidence="10">
    <location>
        <begin position="688"/>
        <end position="708"/>
    </location>
</feature>
<dbReference type="GO" id="GO:0005801">
    <property type="term" value="C:cis-Golgi network"/>
    <property type="evidence" value="ECO:0007669"/>
    <property type="project" value="InterPro"/>
</dbReference>
<organism evidence="13 14">
    <name type="scientific">Malassezia yamatoensis</name>
    <dbReference type="NCBI Taxonomy" id="253288"/>
    <lineage>
        <taxon>Eukaryota</taxon>
        <taxon>Fungi</taxon>
        <taxon>Dikarya</taxon>
        <taxon>Basidiomycota</taxon>
        <taxon>Ustilaginomycotina</taxon>
        <taxon>Malasseziomycetes</taxon>
        <taxon>Malasseziales</taxon>
        <taxon>Malasseziaceae</taxon>
        <taxon>Malassezia</taxon>
    </lineage>
</organism>
<dbReference type="Proteomes" id="UP001219567">
    <property type="component" value="Chromosome 1"/>
</dbReference>
<dbReference type="EMBL" id="CP119943">
    <property type="protein sequence ID" value="WFC98629.1"/>
    <property type="molecule type" value="Genomic_DNA"/>
</dbReference>
<dbReference type="GO" id="GO:0000139">
    <property type="term" value="C:Golgi membrane"/>
    <property type="evidence" value="ECO:0007669"/>
    <property type="project" value="UniProtKB-SubCell"/>
</dbReference>
<dbReference type="InterPro" id="IPR048685">
    <property type="entry name" value="COG3_C"/>
</dbReference>
<dbReference type="InterPro" id="IPR048320">
    <property type="entry name" value="COG3_N"/>
</dbReference>
<gene>
    <name evidence="13" type="primary">COG3</name>
    <name evidence="13" type="ORF">MYAM1_001360</name>
</gene>
<evidence type="ECO:0000313" key="14">
    <source>
        <dbReference type="Proteomes" id="UP001219567"/>
    </source>
</evidence>
<evidence type="ECO:0000256" key="1">
    <source>
        <dbReference type="ARBA" id="ARBA00004395"/>
    </source>
</evidence>
<dbReference type="Pfam" id="PF20671">
    <property type="entry name" value="COG3_C"/>
    <property type="match status" value="1"/>
</dbReference>
<keyword evidence="14" id="KW-1185">Reference proteome</keyword>
<evidence type="ECO:0000256" key="6">
    <source>
        <dbReference type="ARBA" id="ARBA00023034"/>
    </source>
</evidence>
<evidence type="ECO:0000256" key="2">
    <source>
        <dbReference type="ARBA" id="ARBA00009936"/>
    </source>
</evidence>